<keyword evidence="4" id="KW-1185">Reference proteome</keyword>
<keyword evidence="1" id="KW-0175">Coiled coil</keyword>
<reference evidence="3 4" key="1">
    <citation type="submission" date="2014-04" db="EMBL/GenBank/DDBJ databases">
        <title>Evolutionary Origins and Diversification of the Mycorrhizal Mutualists.</title>
        <authorList>
            <consortium name="DOE Joint Genome Institute"/>
            <consortium name="Mycorrhizal Genomics Consortium"/>
            <person name="Kohler A."/>
            <person name="Kuo A."/>
            <person name="Nagy L.G."/>
            <person name="Floudas D."/>
            <person name="Copeland A."/>
            <person name="Barry K.W."/>
            <person name="Cichocki N."/>
            <person name="Veneault-Fourrey C."/>
            <person name="LaButti K."/>
            <person name="Lindquist E.A."/>
            <person name="Lipzen A."/>
            <person name="Lundell T."/>
            <person name="Morin E."/>
            <person name="Murat C."/>
            <person name="Riley R."/>
            <person name="Ohm R."/>
            <person name="Sun H."/>
            <person name="Tunlid A."/>
            <person name="Henrissat B."/>
            <person name="Grigoriev I.V."/>
            <person name="Hibbett D.S."/>
            <person name="Martin F."/>
        </authorList>
    </citation>
    <scope>NUCLEOTIDE SEQUENCE [LARGE SCALE GENOMIC DNA]</scope>
    <source>
        <strain evidence="3 4">Koide BX008</strain>
    </source>
</reference>
<evidence type="ECO:0000313" key="4">
    <source>
        <dbReference type="Proteomes" id="UP000054549"/>
    </source>
</evidence>
<dbReference type="AlphaFoldDB" id="A0A0C2SXH5"/>
<accession>A0A0C2SXH5</accession>
<evidence type="ECO:0000313" key="3">
    <source>
        <dbReference type="EMBL" id="KIL68190.1"/>
    </source>
</evidence>
<evidence type="ECO:0000256" key="2">
    <source>
        <dbReference type="SAM" id="MobiDB-lite"/>
    </source>
</evidence>
<feature type="coiled-coil region" evidence="1">
    <location>
        <begin position="137"/>
        <end position="164"/>
    </location>
</feature>
<feature type="compositionally biased region" description="Polar residues" evidence="2">
    <location>
        <begin position="84"/>
        <end position="93"/>
    </location>
</feature>
<dbReference type="Proteomes" id="UP000054549">
    <property type="component" value="Unassembled WGS sequence"/>
</dbReference>
<gene>
    <name evidence="3" type="ORF">M378DRAFT_72541</name>
</gene>
<feature type="compositionally biased region" description="Low complexity" evidence="2">
    <location>
        <begin position="59"/>
        <end position="70"/>
    </location>
</feature>
<dbReference type="HOGENOM" id="CLU_074421_0_0_1"/>
<dbReference type="OrthoDB" id="21617at2759"/>
<protein>
    <submittedName>
        <fullName evidence="3">Uncharacterized protein</fullName>
    </submittedName>
</protein>
<dbReference type="InParanoid" id="A0A0C2SXH5"/>
<dbReference type="EMBL" id="KN818229">
    <property type="protein sequence ID" value="KIL68190.1"/>
    <property type="molecule type" value="Genomic_DNA"/>
</dbReference>
<proteinExistence type="predicted"/>
<evidence type="ECO:0000256" key="1">
    <source>
        <dbReference type="SAM" id="Coils"/>
    </source>
</evidence>
<sequence length="257" mass="28525">MSYANINVPALLLSSELFSYVLFQDPNAVSALLDQLRASKAWKDVLDSHPPQHQPEPTPTATATAESEPSSVAALLSQLQSVDSDAQLSSSAPPTEVRIEEPIPTHQERRDLKGYTFQQALPVIATLSNDPAFIIQLQKLKSAQDDLERRLWEERRDIQRKHEEKVKLAMTKASMIGVGISKHEADMINNVYRKELEKFDVGRALPAFDSLVAKQQAALAELNVPTMYVTDDKAAIEGQQRIIQVLGGLIETPYSEP</sequence>
<organism evidence="3 4">
    <name type="scientific">Amanita muscaria (strain Koide BX008)</name>
    <dbReference type="NCBI Taxonomy" id="946122"/>
    <lineage>
        <taxon>Eukaryota</taxon>
        <taxon>Fungi</taxon>
        <taxon>Dikarya</taxon>
        <taxon>Basidiomycota</taxon>
        <taxon>Agaricomycotina</taxon>
        <taxon>Agaricomycetes</taxon>
        <taxon>Agaricomycetidae</taxon>
        <taxon>Agaricales</taxon>
        <taxon>Pluteineae</taxon>
        <taxon>Amanitaceae</taxon>
        <taxon>Amanita</taxon>
    </lineage>
</organism>
<feature type="region of interest" description="Disordered" evidence="2">
    <location>
        <begin position="46"/>
        <end position="70"/>
    </location>
</feature>
<name>A0A0C2SXH5_AMAMK</name>
<dbReference type="STRING" id="946122.A0A0C2SXH5"/>
<feature type="compositionally biased region" description="Basic and acidic residues" evidence="2">
    <location>
        <begin position="97"/>
        <end position="111"/>
    </location>
</feature>
<feature type="region of interest" description="Disordered" evidence="2">
    <location>
        <begin position="84"/>
        <end position="111"/>
    </location>
</feature>